<proteinExistence type="predicted"/>
<accession>A0A1F7GIM7</accession>
<protein>
    <recommendedName>
        <fullName evidence="2">SH3b domain-containing protein</fullName>
    </recommendedName>
</protein>
<evidence type="ECO:0000256" key="1">
    <source>
        <dbReference type="SAM" id="Phobius"/>
    </source>
</evidence>
<keyword evidence="1" id="KW-0472">Membrane</keyword>
<feature type="domain" description="SH3b" evidence="2">
    <location>
        <begin position="118"/>
        <end position="181"/>
    </location>
</feature>
<feature type="transmembrane region" description="Helical" evidence="1">
    <location>
        <begin position="33"/>
        <end position="53"/>
    </location>
</feature>
<comment type="caution">
    <text evidence="3">The sequence shown here is derived from an EMBL/GenBank/DDBJ whole genome shotgun (WGS) entry which is preliminary data.</text>
</comment>
<gene>
    <name evidence="3" type="ORF">A2799_02025</name>
</gene>
<dbReference type="AlphaFoldDB" id="A0A1F7GIM7"/>
<feature type="transmembrane region" description="Helical" evidence="1">
    <location>
        <begin position="65"/>
        <end position="84"/>
    </location>
</feature>
<organism evidence="3 4">
    <name type="scientific">Candidatus Roizmanbacteria bacterium RIFCSPHIGHO2_01_FULL_39_24</name>
    <dbReference type="NCBI Taxonomy" id="1802032"/>
    <lineage>
        <taxon>Bacteria</taxon>
        <taxon>Candidatus Roizmaniibacteriota</taxon>
    </lineage>
</organism>
<dbReference type="EMBL" id="MFZH01000024">
    <property type="protein sequence ID" value="OGK18813.1"/>
    <property type="molecule type" value="Genomic_DNA"/>
</dbReference>
<keyword evidence="1" id="KW-1133">Transmembrane helix</keyword>
<dbReference type="Proteomes" id="UP000176850">
    <property type="component" value="Unassembled WGS sequence"/>
</dbReference>
<evidence type="ECO:0000259" key="2">
    <source>
        <dbReference type="PROSITE" id="PS51781"/>
    </source>
</evidence>
<evidence type="ECO:0000313" key="4">
    <source>
        <dbReference type="Proteomes" id="UP000176850"/>
    </source>
</evidence>
<dbReference type="SMART" id="SM00287">
    <property type="entry name" value="SH3b"/>
    <property type="match status" value="1"/>
</dbReference>
<name>A0A1F7GIM7_9BACT</name>
<evidence type="ECO:0000313" key="3">
    <source>
        <dbReference type="EMBL" id="OGK18813.1"/>
    </source>
</evidence>
<reference evidence="3 4" key="1">
    <citation type="journal article" date="2016" name="Nat. Commun.">
        <title>Thousands of microbial genomes shed light on interconnected biogeochemical processes in an aquifer system.</title>
        <authorList>
            <person name="Anantharaman K."/>
            <person name="Brown C.T."/>
            <person name="Hug L.A."/>
            <person name="Sharon I."/>
            <person name="Castelle C.J."/>
            <person name="Probst A.J."/>
            <person name="Thomas B.C."/>
            <person name="Singh A."/>
            <person name="Wilkins M.J."/>
            <person name="Karaoz U."/>
            <person name="Brodie E.L."/>
            <person name="Williams K.H."/>
            <person name="Hubbard S.S."/>
            <person name="Banfield J.F."/>
        </authorList>
    </citation>
    <scope>NUCLEOTIDE SEQUENCE [LARGE SCALE GENOMIC DNA]</scope>
</reference>
<dbReference type="Gene3D" id="2.30.30.40">
    <property type="entry name" value="SH3 Domains"/>
    <property type="match status" value="1"/>
</dbReference>
<keyword evidence="1" id="KW-0812">Transmembrane</keyword>
<dbReference type="PROSITE" id="PS51781">
    <property type="entry name" value="SH3B"/>
    <property type="match status" value="1"/>
</dbReference>
<sequence length="181" mass="20456">MVEKLFFGYCTLISVFLSVTGAFLLLQTGNPLFFIILLPITGYFTYYLLRAIFNKTPIPTNVSTRNTFVVIICSLIILSSFSFYKIQSSAHQKKPISTWQKMLPTKIIPTPIPNYVEIDTEKAGDSWVNLRKNPSTLSKVIGKAMGGKKYTVISTSINWVEIQLDASTSAWINKEFILKEK</sequence>
<dbReference type="Pfam" id="PF08239">
    <property type="entry name" value="SH3_3"/>
    <property type="match status" value="1"/>
</dbReference>
<feature type="transmembrane region" description="Helical" evidence="1">
    <location>
        <begin position="6"/>
        <end position="26"/>
    </location>
</feature>
<dbReference type="InterPro" id="IPR003646">
    <property type="entry name" value="SH3-like_bac-type"/>
</dbReference>